<reference evidence="1" key="1">
    <citation type="submission" date="2019-07" db="EMBL/GenBank/DDBJ databases">
        <authorList>
            <person name="Dittberner H."/>
        </authorList>
    </citation>
    <scope>NUCLEOTIDE SEQUENCE [LARGE SCALE GENOMIC DNA]</scope>
</reference>
<protein>
    <submittedName>
        <fullName evidence="1">Uncharacterized protein</fullName>
    </submittedName>
</protein>
<dbReference type="Proteomes" id="UP000489600">
    <property type="component" value="Unassembled WGS sequence"/>
</dbReference>
<comment type="caution">
    <text evidence="1">The sequence shown here is derived from an EMBL/GenBank/DDBJ whole genome shotgun (WGS) entry which is preliminary data.</text>
</comment>
<dbReference type="AlphaFoldDB" id="A0A565CAL7"/>
<evidence type="ECO:0000313" key="2">
    <source>
        <dbReference type="Proteomes" id="UP000489600"/>
    </source>
</evidence>
<dbReference type="EMBL" id="CABITT030000007">
    <property type="protein sequence ID" value="VVB10716.1"/>
    <property type="molecule type" value="Genomic_DNA"/>
</dbReference>
<proteinExistence type="predicted"/>
<evidence type="ECO:0000313" key="1">
    <source>
        <dbReference type="EMBL" id="VVB10716.1"/>
    </source>
</evidence>
<accession>A0A565CAL7</accession>
<gene>
    <name evidence="1" type="ORF">ANE_LOCUS21160</name>
</gene>
<sequence>MKKFLAKRKPNFVTMKQKGSFPSLIMKRGGDEGSSRNGDGGWKFVDEQLCSIYKNDKDLFTLLIEFVKEELDLLNIHTHLKTLGVQLWKDVMSKTLETVFEGSWPVEKVEMLPGEDRSFTFKNVTLEEDDEIGIKVDKREGLLMKLEERK</sequence>
<name>A0A565CAL7_9BRAS</name>
<organism evidence="1 2">
    <name type="scientific">Arabis nemorensis</name>
    <dbReference type="NCBI Taxonomy" id="586526"/>
    <lineage>
        <taxon>Eukaryota</taxon>
        <taxon>Viridiplantae</taxon>
        <taxon>Streptophyta</taxon>
        <taxon>Embryophyta</taxon>
        <taxon>Tracheophyta</taxon>
        <taxon>Spermatophyta</taxon>
        <taxon>Magnoliopsida</taxon>
        <taxon>eudicotyledons</taxon>
        <taxon>Gunneridae</taxon>
        <taxon>Pentapetalae</taxon>
        <taxon>rosids</taxon>
        <taxon>malvids</taxon>
        <taxon>Brassicales</taxon>
        <taxon>Brassicaceae</taxon>
        <taxon>Arabideae</taxon>
        <taxon>Arabis</taxon>
    </lineage>
</organism>
<keyword evidence="2" id="KW-1185">Reference proteome</keyword>